<dbReference type="AlphaFoldDB" id="A0A2T5FZ29"/>
<reference evidence="5 6" key="1">
    <citation type="submission" date="2017-09" db="EMBL/GenBank/DDBJ databases">
        <title>Sphingomonas panjinensis sp.nov., isolated from oil-contaminated soil.</title>
        <authorList>
            <person name="Wang L."/>
            <person name="Chen L."/>
        </authorList>
    </citation>
    <scope>NUCLEOTIDE SEQUENCE [LARGE SCALE GENOMIC DNA]</scope>
    <source>
        <strain evidence="5 6">FW-11</strain>
    </source>
</reference>
<gene>
    <name evidence="5" type="ORF">CLG96_07990</name>
</gene>
<dbReference type="InterPro" id="IPR015854">
    <property type="entry name" value="ABC_transpr_LolD-like"/>
</dbReference>
<dbReference type="PROSITE" id="PS00211">
    <property type="entry name" value="ABC_TRANSPORTER_1"/>
    <property type="match status" value="1"/>
</dbReference>
<dbReference type="InterPro" id="IPR017911">
    <property type="entry name" value="MacB-like_ATP-bd"/>
</dbReference>
<protein>
    <submittedName>
        <fullName evidence="5">ABC transporter ATP-binding protein</fullName>
    </submittedName>
</protein>
<accession>A0A2T5FZ29</accession>
<dbReference type="Pfam" id="PF00005">
    <property type="entry name" value="ABC_tran"/>
    <property type="match status" value="1"/>
</dbReference>
<evidence type="ECO:0000313" key="6">
    <source>
        <dbReference type="Proteomes" id="UP000244162"/>
    </source>
</evidence>
<dbReference type="EMBL" id="NWBU01000006">
    <property type="protein sequence ID" value="PTQ11849.1"/>
    <property type="molecule type" value="Genomic_DNA"/>
</dbReference>
<dbReference type="PANTHER" id="PTHR24220:SF86">
    <property type="entry name" value="ABC TRANSPORTER ABCH.1"/>
    <property type="match status" value="1"/>
</dbReference>
<proteinExistence type="predicted"/>
<keyword evidence="2" id="KW-0547">Nucleotide-binding</keyword>
<evidence type="ECO:0000256" key="1">
    <source>
        <dbReference type="ARBA" id="ARBA00022448"/>
    </source>
</evidence>
<name>A0A2T5FZ29_9SPHN</name>
<dbReference type="GO" id="GO:0022857">
    <property type="term" value="F:transmembrane transporter activity"/>
    <property type="evidence" value="ECO:0007669"/>
    <property type="project" value="TreeGrafter"/>
</dbReference>
<sequence>MSHLLEARNLRRILPGDPPVTLVAEASLAIRPGSFTTIVGPSGCGKSSLLYLLGLIDRPTGGTLLLEGNDVSALDGDARARLRLERFGFVFQFHFLLPEFSALENVMLPIRRLGRLDHSMAEARALDLLKAAGLEGEAGKTPDRLSGGERQRVAIARALANDPTLILADEPTGNLDSQNSARVIAAFRTIASDQGRAVICVTHDLTIAAAADVRISMLDGRIVAIESSPGSTGPS</sequence>
<keyword evidence="1" id="KW-0813">Transport</keyword>
<dbReference type="OrthoDB" id="7202172at2"/>
<dbReference type="InterPro" id="IPR027417">
    <property type="entry name" value="P-loop_NTPase"/>
</dbReference>
<dbReference type="InterPro" id="IPR003593">
    <property type="entry name" value="AAA+_ATPase"/>
</dbReference>
<dbReference type="SMART" id="SM00382">
    <property type="entry name" value="AAA"/>
    <property type="match status" value="1"/>
</dbReference>
<dbReference type="PANTHER" id="PTHR24220">
    <property type="entry name" value="IMPORT ATP-BINDING PROTEIN"/>
    <property type="match status" value="1"/>
</dbReference>
<dbReference type="PROSITE" id="PS50893">
    <property type="entry name" value="ABC_TRANSPORTER_2"/>
    <property type="match status" value="1"/>
</dbReference>
<keyword evidence="3 5" id="KW-0067">ATP-binding</keyword>
<dbReference type="Proteomes" id="UP000244162">
    <property type="component" value="Unassembled WGS sequence"/>
</dbReference>
<evidence type="ECO:0000256" key="3">
    <source>
        <dbReference type="ARBA" id="ARBA00022840"/>
    </source>
</evidence>
<evidence type="ECO:0000259" key="4">
    <source>
        <dbReference type="PROSITE" id="PS50893"/>
    </source>
</evidence>
<comment type="caution">
    <text evidence="5">The sequence shown here is derived from an EMBL/GenBank/DDBJ whole genome shotgun (WGS) entry which is preliminary data.</text>
</comment>
<dbReference type="SUPFAM" id="SSF52540">
    <property type="entry name" value="P-loop containing nucleoside triphosphate hydrolases"/>
    <property type="match status" value="1"/>
</dbReference>
<dbReference type="InterPro" id="IPR017871">
    <property type="entry name" value="ABC_transporter-like_CS"/>
</dbReference>
<organism evidence="5 6">
    <name type="scientific">Sphingomonas oleivorans</name>
    <dbReference type="NCBI Taxonomy" id="1735121"/>
    <lineage>
        <taxon>Bacteria</taxon>
        <taxon>Pseudomonadati</taxon>
        <taxon>Pseudomonadota</taxon>
        <taxon>Alphaproteobacteria</taxon>
        <taxon>Sphingomonadales</taxon>
        <taxon>Sphingomonadaceae</taxon>
        <taxon>Sphingomonas</taxon>
    </lineage>
</organism>
<keyword evidence="6" id="KW-1185">Reference proteome</keyword>
<evidence type="ECO:0000313" key="5">
    <source>
        <dbReference type="EMBL" id="PTQ11849.1"/>
    </source>
</evidence>
<dbReference type="CDD" id="cd03255">
    <property type="entry name" value="ABC_MJ0796_LolCDE_FtsE"/>
    <property type="match status" value="1"/>
</dbReference>
<dbReference type="GO" id="GO:0005886">
    <property type="term" value="C:plasma membrane"/>
    <property type="evidence" value="ECO:0007669"/>
    <property type="project" value="TreeGrafter"/>
</dbReference>
<dbReference type="GO" id="GO:0016887">
    <property type="term" value="F:ATP hydrolysis activity"/>
    <property type="evidence" value="ECO:0007669"/>
    <property type="project" value="InterPro"/>
</dbReference>
<evidence type="ECO:0000256" key="2">
    <source>
        <dbReference type="ARBA" id="ARBA00022741"/>
    </source>
</evidence>
<dbReference type="RefSeq" id="WP_107967362.1">
    <property type="nucleotide sequence ID" value="NZ_NWBU01000006.1"/>
</dbReference>
<dbReference type="Gene3D" id="3.40.50.300">
    <property type="entry name" value="P-loop containing nucleotide triphosphate hydrolases"/>
    <property type="match status" value="1"/>
</dbReference>
<dbReference type="InterPro" id="IPR003439">
    <property type="entry name" value="ABC_transporter-like_ATP-bd"/>
</dbReference>
<feature type="domain" description="ABC transporter" evidence="4">
    <location>
        <begin position="5"/>
        <end position="235"/>
    </location>
</feature>
<dbReference type="GO" id="GO:0005524">
    <property type="term" value="F:ATP binding"/>
    <property type="evidence" value="ECO:0007669"/>
    <property type="project" value="UniProtKB-KW"/>
</dbReference>